<dbReference type="PANTHER" id="PTHR31548:SF5">
    <property type="entry name" value="CLARIN-2"/>
    <property type="match status" value="1"/>
</dbReference>
<comment type="subcellular location">
    <subcellularLocation>
        <location evidence="1">Membrane</location>
        <topology evidence="1">Multi-pass membrane protein</topology>
    </subcellularLocation>
</comment>
<keyword evidence="3 6" id="KW-0812">Transmembrane</keyword>
<keyword evidence="7" id="KW-1185">Reference proteome</keyword>
<organism evidence="7 8">
    <name type="scientific">Salmo salar</name>
    <name type="common">Atlantic salmon</name>
    <dbReference type="NCBI Taxonomy" id="8030"/>
    <lineage>
        <taxon>Eukaryota</taxon>
        <taxon>Metazoa</taxon>
        <taxon>Chordata</taxon>
        <taxon>Craniata</taxon>
        <taxon>Vertebrata</taxon>
        <taxon>Euteleostomi</taxon>
        <taxon>Actinopterygii</taxon>
        <taxon>Neopterygii</taxon>
        <taxon>Teleostei</taxon>
        <taxon>Protacanthopterygii</taxon>
        <taxon>Salmoniformes</taxon>
        <taxon>Salmonidae</taxon>
        <taxon>Salmoninae</taxon>
        <taxon>Salmo</taxon>
    </lineage>
</organism>
<feature type="transmembrane region" description="Helical" evidence="6">
    <location>
        <begin position="133"/>
        <end position="159"/>
    </location>
</feature>
<dbReference type="InterPro" id="IPR026748">
    <property type="entry name" value="Clarin"/>
</dbReference>
<dbReference type="PANTHER" id="PTHR31548">
    <property type="entry name" value="CLARIN"/>
    <property type="match status" value="1"/>
</dbReference>
<accession>A0ABM3EBB2</accession>
<dbReference type="Pfam" id="PF25807">
    <property type="entry name" value="Clarin-2"/>
    <property type="match status" value="1"/>
</dbReference>
<dbReference type="Gene3D" id="1.20.140.150">
    <property type="match status" value="1"/>
</dbReference>
<sequence length="270" mass="29977">MEVDLKKKKNCCYCCGCLSKNPRRVSARQPLTDLHAMPSPWKRLTFSLATLLCVLSATLLLAALATERWVSGRILCGTGAELVSANCSELDKFTGYIYYGLFQGQKTRRCGLGNRSAKIYIFPTLVQTLNTGLHVMVIIFLLVAVGFALLSLSFSIYNARKVPYQSIKGPAGLYIWNTIAGVFGSLAVLCFLAAVRHHRLTERVSNYQESLFHFSVLDERLDWSFWLGVASVATHGVVCVVVAMSRIKLPKPQSKKQSEQPTVTAEVLMY</sequence>
<feature type="transmembrane region" description="Helical" evidence="6">
    <location>
        <begin position="223"/>
        <end position="247"/>
    </location>
</feature>
<evidence type="ECO:0000256" key="2">
    <source>
        <dbReference type="ARBA" id="ARBA00005787"/>
    </source>
</evidence>
<evidence type="ECO:0000256" key="3">
    <source>
        <dbReference type="ARBA" id="ARBA00022692"/>
    </source>
</evidence>
<evidence type="ECO:0000313" key="8">
    <source>
        <dbReference type="RefSeq" id="XP_045568345.1"/>
    </source>
</evidence>
<comment type="similarity">
    <text evidence="2">Belongs to the clarin family.</text>
</comment>
<proteinExistence type="inferred from homology"/>
<name>A0ABM3EBB2_SALSA</name>
<evidence type="ECO:0000256" key="6">
    <source>
        <dbReference type="SAM" id="Phobius"/>
    </source>
</evidence>
<keyword evidence="4 6" id="KW-1133">Transmembrane helix</keyword>
<evidence type="ECO:0000313" key="7">
    <source>
        <dbReference type="Proteomes" id="UP001652741"/>
    </source>
</evidence>
<dbReference type="RefSeq" id="XP_045568345.1">
    <property type="nucleotide sequence ID" value="XM_045712389.1"/>
</dbReference>
<reference evidence="8" key="1">
    <citation type="submission" date="2025-08" db="UniProtKB">
        <authorList>
            <consortium name="RefSeq"/>
        </authorList>
    </citation>
    <scope>IDENTIFICATION</scope>
</reference>
<evidence type="ECO:0000256" key="5">
    <source>
        <dbReference type="ARBA" id="ARBA00023136"/>
    </source>
</evidence>
<dbReference type="GeneID" id="123733076"/>
<evidence type="ECO:0000256" key="1">
    <source>
        <dbReference type="ARBA" id="ARBA00004141"/>
    </source>
</evidence>
<protein>
    <submittedName>
        <fullName evidence="8">Clarin-2</fullName>
    </submittedName>
</protein>
<feature type="transmembrane region" description="Helical" evidence="6">
    <location>
        <begin position="44"/>
        <end position="65"/>
    </location>
</feature>
<dbReference type="Proteomes" id="UP001652741">
    <property type="component" value="Unplaced"/>
</dbReference>
<keyword evidence="5 6" id="KW-0472">Membrane</keyword>
<feature type="transmembrane region" description="Helical" evidence="6">
    <location>
        <begin position="171"/>
        <end position="195"/>
    </location>
</feature>
<evidence type="ECO:0000256" key="4">
    <source>
        <dbReference type="ARBA" id="ARBA00022989"/>
    </source>
</evidence>
<gene>
    <name evidence="8" type="primary">LOC123733076</name>
</gene>